<gene>
    <name evidence="1" type="ORF">NEISICOT_01273</name>
</gene>
<reference evidence="1" key="1">
    <citation type="submission" date="2009-07" db="EMBL/GenBank/DDBJ databases">
        <authorList>
            <person name="Weinstock G."/>
            <person name="Sodergren E."/>
            <person name="Clifton S."/>
            <person name="Fulton L."/>
            <person name="Fulton B."/>
            <person name="Courtney L."/>
            <person name="Fronick C."/>
            <person name="Harrison M."/>
            <person name="Strong C."/>
            <person name="Farmer C."/>
            <person name="Delahaunty K."/>
            <person name="Markovic C."/>
            <person name="Hall O."/>
            <person name="Minx P."/>
            <person name="Tomlinson C."/>
            <person name="Mitreva M."/>
            <person name="Nelson J."/>
            <person name="Hou S."/>
            <person name="Wollam A."/>
            <person name="Pepin K.H."/>
            <person name="Johnson M."/>
            <person name="Bhonagiri V."/>
            <person name="Nash W.E."/>
            <person name="Warren W."/>
            <person name="Chinwalla A."/>
            <person name="Mardis E.R."/>
            <person name="Wilson R.K."/>
        </authorList>
    </citation>
    <scope>NUCLEOTIDE SEQUENCE [LARGE SCALE GENOMIC DNA]</scope>
    <source>
        <strain evidence="1">ATCC 29256</strain>
    </source>
</reference>
<proteinExistence type="predicted"/>
<keyword evidence="2" id="KW-1185">Reference proteome</keyword>
<name>C6M430_NEISI</name>
<sequence length="74" mass="8540">MFILLIIIKIFFGCGECSNTWGTKEALDKDISRIIQKFSYRKSAYVKDKAGWVAACLEEDPDYVDLVEKEPFEI</sequence>
<evidence type="ECO:0000313" key="2">
    <source>
        <dbReference type="Proteomes" id="UP000005365"/>
    </source>
</evidence>
<dbReference type="Proteomes" id="UP000005365">
    <property type="component" value="Unassembled WGS sequence"/>
</dbReference>
<accession>C6M430</accession>
<evidence type="ECO:0000313" key="1">
    <source>
        <dbReference type="EMBL" id="EET44943.1"/>
    </source>
</evidence>
<comment type="caution">
    <text evidence="1">The sequence shown here is derived from an EMBL/GenBank/DDBJ whole genome shotgun (WGS) entry which is preliminary data.</text>
</comment>
<organism evidence="1 2">
    <name type="scientific">Neisseria sicca ATCC 29256</name>
    <dbReference type="NCBI Taxonomy" id="547045"/>
    <lineage>
        <taxon>Bacteria</taxon>
        <taxon>Pseudomonadati</taxon>
        <taxon>Pseudomonadota</taxon>
        <taxon>Betaproteobacteria</taxon>
        <taxon>Neisseriales</taxon>
        <taxon>Neisseriaceae</taxon>
        <taxon>Neisseria</taxon>
    </lineage>
</organism>
<protein>
    <submittedName>
        <fullName evidence="1">Uncharacterized protein</fullName>
    </submittedName>
</protein>
<dbReference type="EMBL" id="ACKO02000006">
    <property type="protein sequence ID" value="EET44943.1"/>
    <property type="molecule type" value="Genomic_DNA"/>
</dbReference>
<dbReference type="AlphaFoldDB" id="C6M430"/>